<dbReference type="AlphaFoldDB" id="A0A9N9HSP0"/>
<proteinExistence type="predicted"/>
<dbReference type="EMBL" id="CAJVPV010017691">
    <property type="protein sequence ID" value="CAG8703653.1"/>
    <property type="molecule type" value="Genomic_DNA"/>
</dbReference>
<keyword evidence="3" id="KW-1185">Reference proteome</keyword>
<feature type="compositionally biased region" description="Pro residues" evidence="1">
    <location>
        <begin position="260"/>
        <end position="270"/>
    </location>
</feature>
<dbReference type="Proteomes" id="UP000789342">
    <property type="component" value="Unassembled WGS sequence"/>
</dbReference>
<accession>A0A9N9HSP0</accession>
<dbReference type="OrthoDB" id="774557at2759"/>
<sequence length="325" mass="36036">LLLFADYLESDFNIKKKDDIAHWVDFTKIFFEDNTSMNYNSGSRKFEIKYQLIPRFYQTFFESGVTKIQLILGITQESIQHNNGILVECKSASIMYHYENGMQVVETGRLSVTFVNMKITNFEFEAEKYTEYVPRQLLNEFITNSQESLINGHGIPYKTMRCLEVGEGVDYMQDVMAVTINNPNIGPLEALRIIASQNSNPNVAASMVNHPLEMSSSPSQSVSKKDTKNDVSNFSGAPPTPNANDLQTSASTPVGTPTPIHTPTPTPKSTPSPLVMNSGAIGSPHPKLSVKSPALGENTVKRPNDGGFNANKKRPRPSLKSPKKQ</sequence>
<dbReference type="PANTHER" id="PTHR10378">
    <property type="entry name" value="LIM DOMAIN-BINDING PROTEIN"/>
    <property type="match status" value="1"/>
</dbReference>
<feature type="non-terminal residue" evidence="2">
    <location>
        <position position="1"/>
    </location>
</feature>
<dbReference type="Pfam" id="PF01803">
    <property type="entry name" value="LIM_bind"/>
    <property type="match status" value="1"/>
</dbReference>
<evidence type="ECO:0000313" key="2">
    <source>
        <dbReference type="EMBL" id="CAG8703653.1"/>
    </source>
</evidence>
<reference evidence="2" key="1">
    <citation type="submission" date="2021-06" db="EMBL/GenBank/DDBJ databases">
        <authorList>
            <person name="Kallberg Y."/>
            <person name="Tangrot J."/>
            <person name="Rosling A."/>
        </authorList>
    </citation>
    <scope>NUCLEOTIDE SEQUENCE</scope>
    <source>
        <strain evidence="2">CL551</strain>
    </source>
</reference>
<organism evidence="2 3">
    <name type="scientific">Acaulospora morrowiae</name>
    <dbReference type="NCBI Taxonomy" id="94023"/>
    <lineage>
        <taxon>Eukaryota</taxon>
        <taxon>Fungi</taxon>
        <taxon>Fungi incertae sedis</taxon>
        <taxon>Mucoromycota</taxon>
        <taxon>Glomeromycotina</taxon>
        <taxon>Glomeromycetes</taxon>
        <taxon>Diversisporales</taxon>
        <taxon>Acaulosporaceae</taxon>
        <taxon>Acaulospora</taxon>
    </lineage>
</organism>
<name>A0A9N9HSP0_9GLOM</name>
<protein>
    <submittedName>
        <fullName evidence="2">2604_t:CDS:1</fullName>
    </submittedName>
</protein>
<feature type="compositionally biased region" description="Basic residues" evidence="1">
    <location>
        <begin position="311"/>
        <end position="325"/>
    </location>
</feature>
<feature type="compositionally biased region" description="Polar residues" evidence="1">
    <location>
        <begin position="242"/>
        <end position="251"/>
    </location>
</feature>
<feature type="region of interest" description="Disordered" evidence="1">
    <location>
        <begin position="212"/>
        <end position="325"/>
    </location>
</feature>
<comment type="caution">
    <text evidence="2">The sequence shown here is derived from an EMBL/GenBank/DDBJ whole genome shotgun (WGS) entry which is preliminary data.</text>
</comment>
<evidence type="ECO:0000256" key="1">
    <source>
        <dbReference type="SAM" id="MobiDB-lite"/>
    </source>
</evidence>
<gene>
    <name evidence="2" type="ORF">AMORRO_LOCUS12273</name>
</gene>
<dbReference type="InterPro" id="IPR029005">
    <property type="entry name" value="LIM-bd/SEUSS"/>
</dbReference>
<evidence type="ECO:0000313" key="3">
    <source>
        <dbReference type="Proteomes" id="UP000789342"/>
    </source>
</evidence>